<protein>
    <recommendedName>
        <fullName evidence="12">Valine--tRNA ligase</fullName>
        <ecNumber evidence="12">6.1.1.9</ecNumber>
    </recommendedName>
    <alternativeName>
        <fullName evidence="12">Valyl-tRNA synthetase</fullName>
        <shortName evidence="12">ValRS</shortName>
    </alternativeName>
</protein>
<dbReference type="HAMAP" id="MF_02004">
    <property type="entry name" value="Val_tRNA_synth_type1"/>
    <property type="match status" value="1"/>
</dbReference>
<dbReference type="Pfam" id="PF00133">
    <property type="entry name" value="tRNA-synt_1"/>
    <property type="match status" value="1"/>
</dbReference>
<dbReference type="Gene3D" id="3.40.50.620">
    <property type="entry name" value="HUPs"/>
    <property type="match status" value="2"/>
</dbReference>
<dbReference type="Proteomes" id="UP000176260">
    <property type="component" value="Unassembled WGS sequence"/>
</dbReference>
<dbReference type="GO" id="GO:0002161">
    <property type="term" value="F:aminoacyl-tRNA deacylase activity"/>
    <property type="evidence" value="ECO:0007669"/>
    <property type="project" value="InterPro"/>
</dbReference>
<proteinExistence type="inferred from homology"/>
<comment type="subcellular location">
    <subcellularLocation>
        <location evidence="1 12">Cytoplasm</location>
    </subcellularLocation>
</comment>
<dbReference type="SUPFAM" id="SSF47323">
    <property type="entry name" value="Anticodon-binding domain of a subclass of class I aminoacyl-tRNA synthetases"/>
    <property type="match status" value="1"/>
</dbReference>
<feature type="domain" description="Valyl-tRNA synthetase tRNA-binding arm" evidence="15">
    <location>
        <begin position="842"/>
        <end position="901"/>
    </location>
</feature>
<dbReference type="AlphaFoldDB" id="A0A1G1XRM4"/>
<dbReference type="InterPro" id="IPR002303">
    <property type="entry name" value="Valyl-tRNA_ligase"/>
</dbReference>
<evidence type="ECO:0000313" key="17">
    <source>
        <dbReference type="Proteomes" id="UP000176260"/>
    </source>
</evidence>
<keyword evidence="4 12" id="KW-0436">Ligase</keyword>
<feature type="short sequence motif" description="'KMSKS' region" evidence="12">
    <location>
        <begin position="560"/>
        <end position="564"/>
    </location>
</feature>
<accession>A0A1G1XRM4</accession>
<evidence type="ECO:0000259" key="15">
    <source>
        <dbReference type="Pfam" id="PF10458"/>
    </source>
</evidence>
<evidence type="ECO:0000256" key="9">
    <source>
        <dbReference type="ARBA" id="ARBA00023146"/>
    </source>
</evidence>
<evidence type="ECO:0000256" key="11">
    <source>
        <dbReference type="ARBA" id="ARBA00060830"/>
    </source>
</evidence>
<evidence type="ECO:0000259" key="13">
    <source>
        <dbReference type="Pfam" id="PF00133"/>
    </source>
</evidence>
<comment type="domain">
    <text evidence="12">ValRS has two distinct active sites: one for aminoacylation and one for editing. The misactivated threonine is translocated from the active site to the editing site.</text>
</comment>
<sequence>MQEIPKAYNPQETEDKIYKKWEDSGYFNPDNLPGKRPDYFSISMPPPNATGTLHTGHAIMLAYEDLMVRYNRLLGKKTLWLPGTDHASIATQAKVEKILYDQEKKTRHDLGREEFLIRVENYVAQSRDTIRNQIRKMGSSCDWSRERYTLDEGLSQTVRYAFVKMYEAGVIYRGYRIVNWCPHCLSTLSDDEVEYKETAGKFYTFKYGKDFPMSISTTRPETKLGDTAVAVNPNDKRYKKYIGQTLTVDFGAQESLQLKIIADESVDPKFGTGALGVTPAHSKIDFDMAQKNNLPVIKVINEEGRMTKEAGKEYEGLTVLEARQKLVDWLEKQGLLVKVEEVPQNLTVCYRCGATIEPLPSLQWFVDVNKKVTLADNKYFKNKSIKEVALQVVKDKEIKIIPERFESDYYYWLEKLHDWCISRQIWFGHQIPVWYKASSAKASKAENKGKDNEEVFVGLEAPKEADWVQDPDTLDTWFSSGLWTFSTLMDIDYAKYKNWGDWLKNSKDLNFHPTSVMETGYDILFFWVARMIIQTTFIMGEIPFAKVYLHGMVRTDTGEKMSKSLGNVVDPLDIIPKYGTDALRLAMISGTGAGADMRLYDEKFAGSRNFINKLWNISRYILTSVAEVKRINKKPKAKTLADEWILAAFEQTVTKTTAALNNFDFSAASELLRQFTWNDFADWYLEISKLQAQSPKLKTNTEEILLYILERLLILWHPFIPFVTEAIWENWGEDLLMVQSWPIFEKKIKEVKDFNLIVEIISIVRNLRAENKIEPAKKVNVKIFAGKQEKLITEQAEMIKGLVRIENLEILNKGEKPTQSLAGVVSGIEIYILLEGLIDTVKETERLSKEIEQIKNYIVTLEKKLSNQEFVKNAPKEVVAKENEKLEVQKEKLEKLEEQLKFL</sequence>
<comment type="caution">
    <text evidence="16">The sequence shown here is derived from an EMBL/GenBank/DDBJ whole genome shotgun (WGS) entry which is preliminary data.</text>
</comment>
<dbReference type="InterPro" id="IPR009080">
    <property type="entry name" value="tRNAsynth_Ia_anticodon-bd"/>
</dbReference>
<evidence type="ECO:0000256" key="6">
    <source>
        <dbReference type="ARBA" id="ARBA00022840"/>
    </source>
</evidence>
<dbReference type="InterPro" id="IPR010978">
    <property type="entry name" value="tRNA-bd_arm"/>
</dbReference>
<evidence type="ECO:0000256" key="8">
    <source>
        <dbReference type="ARBA" id="ARBA00023054"/>
    </source>
</evidence>
<evidence type="ECO:0000259" key="14">
    <source>
        <dbReference type="Pfam" id="PF08264"/>
    </source>
</evidence>
<feature type="domain" description="Aminoacyl-tRNA synthetase class Ia" evidence="13">
    <location>
        <begin position="16"/>
        <end position="599"/>
    </location>
</feature>
<comment type="similarity">
    <text evidence="11 12">Belongs to the class-I aminoacyl-tRNA synthetase family. ValS type 1 subfamily.</text>
</comment>
<dbReference type="SUPFAM" id="SSF50677">
    <property type="entry name" value="ValRS/IleRS/LeuRS editing domain"/>
    <property type="match status" value="1"/>
</dbReference>
<comment type="function">
    <text evidence="12">Catalyzes the attachment of valine to tRNA(Val). As ValRS can inadvertently accommodate and process structurally similar amino acids such as threonine, to avoid such errors, it has a 'posttransfer' editing activity that hydrolyzes mischarged Thr-tRNA(Val) in a tRNA-dependent manner.</text>
</comment>
<dbReference type="GO" id="GO:0005524">
    <property type="term" value="F:ATP binding"/>
    <property type="evidence" value="ECO:0007669"/>
    <property type="project" value="UniProtKB-UniRule"/>
</dbReference>
<feature type="coiled-coil region" evidence="12">
    <location>
        <begin position="844"/>
        <end position="903"/>
    </location>
</feature>
<evidence type="ECO:0000256" key="2">
    <source>
        <dbReference type="ARBA" id="ARBA00011245"/>
    </source>
</evidence>
<dbReference type="InterPro" id="IPR033705">
    <property type="entry name" value="Anticodon_Ia_Val"/>
</dbReference>
<comment type="domain">
    <text evidence="12">The C-terminal coiled-coil domain is crucial for aminoacylation activity.</text>
</comment>
<evidence type="ECO:0000256" key="7">
    <source>
        <dbReference type="ARBA" id="ARBA00022917"/>
    </source>
</evidence>
<dbReference type="CDD" id="cd00817">
    <property type="entry name" value="ValRS_core"/>
    <property type="match status" value="1"/>
</dbReference>
<dbReference type="InterPro" id="IPR009008">
    <property type="entry name" value="Val/Leu/Ile-tRNA-synth_edit"/>
</dbReference>
<comment type="catalytic activity">
    <reaction evidence="10 12">
        <text>tRNA(Val) + L-valine + ATP = L-valyl-tRNA(Val) + AMP + diphosphate</text>
        <dbReference type="Rhea" id="RHEA:10704"/>
        <dbReference type="Rhea" id="RHEA-COMP:9672"/>
        <dbReference type="Rhea" id="RHEA-COMP:9708"/>
        <dbReference type="ChEBI" id="CHEBI:30616"/>
        <dbReference type="ChEBI" id="CHEBI:33019"/>
        <dbReference type="ChEBI" id="CHEBI:57762"/>
        <dbReference type="ChEBI" id="CHEBI:78442"/>
        <dbReference type="ChEBI" id="CHEBI:78537"/>
        <dbReference type="ChEBI" id="CHEBI:456215"/>
        <dbReference type="EC" id="6.1.1.9"/>
    </reaction>
</comment>
<dbReference type="PANTHER" id="PTHR11946:SF93">
    <property type="entry name" value="VALINE--TRNA LIGASE, CHLOROPLASTIC_MITOCHONDRIAL 2"/>
    <property type="match status" value="1"/>
</dbReference>
<dbReference type="InterPro" id="IPR013155">
    <property type="entry name" value="M/V/L/I-tRNA-synth_anticd-bd"/>
</dbReference>
<comment type="caution">
    <text evidence="12">Lacks conserved residue(s) required for the propagation of feature annotation.</text>
</comment>
<gene>
    <name evidence="12" type="primary">valS</name>
    <name evidence="16" type="ORF">A2Y67_01540</name>
</gene>
<dbReference type="Gene3D" id="1.10.730.10">
    <property type="entry name" value="Isoleucyl-tRNA Synthetase, Domain 1"/>
    <property type="match status" value="1"/>
</dbReference>
<dbReference type="PRINTS" id="PR00986">
    <property type="entry name" value="TRNASYNTHVAL"/>
</dbReference>
<dbReference type="Pfam" id="PF08264">
    <property type="entry name" value="Anticodon_1"/>
    <property type="match status" value="1"/>
</dbReference>
<evidence type="ECO:0000256" key="10">
    <source>
        <dbReference type="ARBA" id="ARBA00047552"/>
    </source>
</evidence>
<keyword evidence="5 12" id="KW-0547">Nucleotide-binding</keyword>
<evidence type="ECO:0000313" key="16">
    <source>
        <dbReference type="EMBL" id="OGY42725.1"/>
    </source>
</evidence>
<comment type="subunit">
    <text evidence="2 12">Monomer.</text>
</comment>
<dbReference type="InterPro" id="IPR002300">
    <property type="entry name" value="aa-tRNA-synth_Ia"/>
</dbReference>
<dbReference type="SUPFAM" id="SSF52374">
    <property type="entry name" value="Nucleotidylyl transferase"/>
    <property type="match status" value="1"/>
</dbReference>
<name>A0A1G1XRM4_9BACT</name>
<dbReference type="FunFam" id="1.10.287.380:FF:000001">
    <property type="entry name" value="Valine--tRNA ligase"/>
    <property type="match status" value="1"/>
</dbReference>
<evidence type="ECO:0000256" key="1">
    <source>
        <dbReference type="ARBA" id="ARBA00004496"/>
    </source>
</evidence>
<evidence type="ECO:0000256" key="4">
    <source>
        <dbReference type="ARBA" id="ARBA00022598"/>
    </source>
</evidence>
<evidence type="ECO:0000256" key="12">
    <source>
        <dbReference type="HAMAP-Rule" id="MF_02004"/>
    </source>
</evidence>
<dbReference type="InterPro" id="IPR037118">
    <property type="entry name" value="Val-tRNA_synth_C_sf"/>
</dbReference>
<keyword evidence="7 12" id="KW-0648">Protein biosynthesis</keyword>
<evidence type="ECO:0000256" key="3">
    <source>
        <dbReference type="ARBA" id="ARBA00022490"/>
    </source>
</evidence>
<keyword evidence="3 12" id="KW-0963">Cytoplasm</keyword>
<evidence type="ECO:0000256" key="5">
    <source>
        <dbReference type="ARBA" id="ARBA00022741"/>
    </source>
</evidence>
<dbReference type="GO" id="GO:0006438">
    <property type="term" value="P:valyl-tRNA aminoacylation"/>
    <property type="evidence" value="ECO:0007669"/>
    <property type="project" value="UniProtKB-UniRule"/>
</dbReference>
<dbReference type="GO" id="GO:0005829">
    <property type="term" value="C:cytosol"/>
    <property type="evidence" value="ECO:0007669"/>
    <property type="project" value="TreeGrafter"/>
</dbReference>
<dbReference type="GO" id="GO:0004832">
    <property type="term" value="F:valine-tRNA ligase activity"/>
    <property type="evidence" value="ECO:0007669"/>
    <property type="project" value="UniProtKB-UniRule"/>
</dbReference>
<dbReference type="PANTHER" id="PTHR11946">
    <property type="entry name" value="VALYL-TRNA SYNTHETASES"/>
    <property type="match status" value="1"/>
</dbReference>
<keyword evidence="9 12" id="KW-0030">Aminoacyl-tRNA synthetase</keyword>
<feature type="binding site" evidence="12">
    <location>
        <position position="563"/>
    </location>
    <ligand>
        <name>ATP</name>
        <dbReference type="ChEBI" id="CHEBI:30616"/>
    </ligand>
</feature>
<dbReference type="NCBIfam" id="NF004349">
    <property type="entry name" value="PRK05729.1"/>
    <property type="match status" value="1"/>
</dbReference>
<organism evidence="16 17">
    <name type="scientific">Candidatus Buchananbacteria bacterium RBG_13_39_9</name>
    <dbReference type="NCBI Taxonomy" id="1797531"/>
    <lineage>
        <taxon>Bacteria</taxon>
        <taxon>Candidatus Buchananiibacteriota</taxon>
    </lineage>
</organism>
<dbReference type="EC" id="6.1.1.9" evidence="12"/>
<dbReference type="Gene3D" id="1.10.287.380">
    <property type="entry name" value="Valyl-tRNA synthetase, C-terminal domain"/>
    <property type="match status" value="1"/>
</dbReference>
<dbReference type="Pfam" id="PF10458">
    <property type="entry name" value="Val_tRNA-synt_C"/>
    <property type="match status" value="1"/>
</dbReference>
<reference evidence="16 17" key="1">
    <citation type="journal article" date="2016" name="Nat. Commun.">
        <title>Thousands of microbial genomes shed light on interconnected biogeochemical processes in an aquifer system.</title>
        <authorList>
            <person name="Anantharaman K."/>
            <person name="Brown C.T."/>
            <person name="Hug L.A."/>
            <person name="Sharon I."/>
            <person name="Castelle C.J."/>
            <person name="Probst A.J."/>
            <person name="Thomas B.C."/>
            <person name="Singh A."/>
            <person name="Wilkins M.J."/>
            <person name="Karaoz U."/>
            <person name="Brodie E.L."/>
            <person name="Williams K.H."/>
            <person name="Hubbard S.S."/>
            <person name="Banfield J.F."/>
        </authorList>
    </citation>
    <scope>NUCLEOTIDE SEQUENCE [LARGE SCALE GENOMIC DNA]</scope>
</reference>
<dbReference type="EMBL" id="MHIA01000008">
    <property type="protein sequence ID" value="OGY42725.1"/>
    <property type="molecule type" value="Genomic_DNA"/>
</dbReference>
<feature type="domain" description="Methionyl/Valyl/Leucyl/Isoleucyl-tRNA synthetase anticodon-binding" evidence="14">
    <location>
        <begin position="642"/>
        <end position="783"/>
    </location>
</feature>
<keyword evidence="8 12" id="KW-0175">Coiled coil</keyword>
<dbReference type="NCBIfam" id="TIGR00422">
    <property type="entry name" value="valS"/>
    <property type="match status" value="1"/>
</dbReference>
<dbReference type="FunFam" id="3.40.50.620:FF:000032">
    <property type="entry name" value="Valine--tRNA ligase"/>
    <property type="match status" value="1"/>
</dbReference>
<dbReference type="CDD" id="cd07962">
    <property type="entry name" value="Anticodon_Ia_Val"/>
    <property type="match status" value="1"/>
</dbReference>
<keyword evidence="6 12" id="KW-0067">ATP-binding</keyword>
<dbReference type="SUPFAM" id="SSF46589">
    <property type="entry name" value="tRNA-binding arm"/>
    <property type="match status" value="1"/>
</dbReference>
<dbReference type="InterPro" id="IPR014729">
    <property type="entry name" value="Rossmann-like_a/b/a_fold"/>
</dbReference>
<dbReference type="InterPro" id="IPR019499">
    <property type="entry name" value="Val-tRNA_synth_tRNA-bd"/>
</dbReference>